<reference evidence="2" key="1">
    <citation type="journal article" date="2017" name="Nat. Ecol. Evol.">
        <title>Genome expansion and lineage-specific genetic innovations in the forest pathogenic fungi Armillaria.</title>
        <authorList>
            <person name="Sipos G."/>
            <person name="Prasanna A.N."/>
            <person name="Walter M.C."/>
            <person name="O'Connor E."/>
            <person name="Balint B."/>
            <person name="Krizsan K."/>
            <person name="Kiss B."/>
            <person name="Hess J."/>
            <person name="Varga T."/>
            <person name="Slot J."/>
            <person name="Riley R."/>
            <person name="Boka B."/>
            <person name="Rigling D."/>
            <person name="Barry K."/>
            <person name="Lee J."/>
            <person name="Mihaltcheva S."/>
            <person name="LaButti K."/>
            <person name="Lipzen A."/>
            <person name="Waldron R."/>
            <person name="Moloney N.M."/>
            <person name="Sperisen C."/>
            <person name="Kredics L."/>
            <person name="Vagvoelgyi C."/>
            <person name="Patrignani A."/>
            <person name="Fitzpatrick D."/>
            <person name="Nagy I."/>
            <person name="Doyle S."/>
            <person name="Anderson J.B."/>
            <person name="Grigoriev I.V."/>
            <person name="Gueldener U."/>
            <person name="Muensterkoetter M."/>
            <person name="Nagy L.G."/>
        </authorList>
    </citation>
    <scope>NUCLEOTIDE SEQUENCE [LARGE SCALE GENOMIC DNA]</scope>
    <source>
        <strain evidence="2">28-4</strain>
    </source>
</reference>
<gene>
    <name evidence="1" type="ORF">ARMSODRAFT_961833</name>
</gene>
<dbReference type="Proteomes" id="UP000218334">
    <property type="component" value="Unassembled WGS sequence"/>
</dbReference>
<dbReference type="PROSITE" id="PS51257">
    <property type="entry name" value="PROKAR_LIPOPROTEIN"/>
    <property type="match status" value="1"/>
</dbReference>
<dbReference type="AlphaFoldDB" id="A0A2H3BNN3"/>
<proteinExistence type="predicted"/>
<protein>
    <submittedName>
        <fullName evidence="1">Uncharacterized protein</fullName>
    </submittedName>
</protein>
<organism evidence="1 2">
    <name type="scientific">Armillaria solidipes</name>
    <dbReference type="NCBI Taxonomy" id="1076256"/>
    <lineage>
        <taxon>Eukaryota</taxon>
        <taxon>Fungi</taxon>
        <taxon>Dikarya</taxon>
        <taxon>Basidiomycota</taxon>
        <taxon>Agaricomycotina</taxon>
        <taxon>Agaricomycetes</taxon>
        <taxon>Agaricomycetidae</taxon>
        <taxon>Agaricales</taxon>
        <taxon>Marasmiineae</taxon>
        <taxon>Physalacriaceae</taxon>
        <taxon>Armillaria</taxon>
    </lineage>
</organism>
<accession>A0A2H3BNN3</accession>
<name>A0A2H3BNN3_9AGAR</name>
<dbReference type="EMBL" id="KZ293450">
    <property type="protein sequence ID" value="PBK64666.1"/>
    <property type="molecule type" value="Genomic_DNA"/>
</dbReference>
<evidence type="ECO:0000313" key="2">
    <source>
        <dbReference type="Proteomes" id="UP000218334"/>
    </source>
</evidence>
<keyword evidence="2" id="KW-1185">Reference proteome</keyword>
<evidence type="ECO:0000313" key="1">
    <source>
        <dbReference type="EMBL" id="PBK64666.1"/>
    </source>
</evidence>
<sequence>MKHVKTMLQCTLWYLNPNVSAGCRHCRFRLIFRWRFTVCLIAGPVHDPSEEQGHRRCR</sequence>